<dbReference type="GO" id="GO:0003677">
    <property type="term" value="F:DNA binding"/>
    <property type="evidence" value="ECO:0007669"/>
    <property type="project" value="UniProtKB-UniRule"/>
</dbReference>
<comment type="catalytic activity">
    <reaction evidence="13 15">
        <text>Couples ATP hydrolysis with the unwinding of duplex DNA by translocating in the 3'-5' direction.</text>
        <dbReference type="EC" id="5.6.2.4"/>
    </reaction>
</comment>
<evidence type="ECO:0000256" key="8">
    <source>
        <dbReference type="ARBA" id="ARBA00022840"/>
    </source>
</evidence>
<evidence type="ECO:0000256" key="9">
    <source>
        <dbReference type="ARBA" id="ARBA00022842"/>
    </source>
</evidence>
<dbReference type="InterPro" id="IPR000212">
    <property type="entry name" value="DNA_helicase_UvrD/REP"/>
</dbReference>
<dbReference type="InterPro" id="IPR014017">
    <property type="entry name" value="DNA_helicase_UvrD-like_C"/>
</dbReference>
<keyword evidence="8 15" id="KW-0067">ATP-binding</keyword>
<feature type="domain" description="UvrD-like helicase C-terminal" evidence="18">
    <location>
        <begin position="464"/>
        <end position="721"/>
    </location>
</feature>
<dbReference type="Pfam" id="PF13361">
    <property type="entry name" value="UvrD_C"/>
    <property type="match status" value="2"/>
</dbReference>
<dbReference type="PROSITE" id="PS51217">
    <property type="entry name" value="UVRD_HELICASE_CTER"/>
    <property type="match status" value="1"/>
</dbReference>
<feature type="active site" description="For nuclease activity" evidence="15">
    <location>
        <position position="1028"/>
    </location>
</feature>
<sequence>MNSKNTYKEFDAATVTLEGSNLIEASAGTGKTYSIAILVLRLVLEQQLSVKEVLMVTFTKAAVAELEERIRLFIRSAYKVSTGKAIKDDNITSLVQKAIAASDAKQVEQRLKEAVLFLDETSVLTIHSFCQQTLNEFAFETDQLFGAEMLEDPQQLVEDEVQRFWRKYVTTLKVELLQHIWSKDLMDNIVKASIEHLSGKKYLSYDDAKDYSITEADQDEWITELTATTQRKEEAATAVLEYIITHAARLKTLSESNGYAKKSLLLLIDTPAAFLSEMLKKRTSAYIPKLYQDVLDLADQAQMAEEAHKAISNAIHIRLQCFAISEVAAGVQEFKQRNNLLGYDDMISNLHSALVERDNPALMAAMQHKYKAVFVDEFQDTDRQQFEIFDKAYGAGTILFYIGDPKQSIYAWRKADIFTYFKARDGVSNLYSMNRNYRSSAPLISAMNNFFLPAPDFDTFYFKGEEDVIDYQEVESPAQNTKGLFYKNNVADAPISIYKLPNTEQLVEAVGAQVALLLQPGSYRIEDEPIRPSDIGILVRSRRQGMDVKAALARLGIPAVTIDDAKVLQTEEATYLLYLMEAMTDPDRSSINRALLSPFTGLAVAEILILDDEATLGLFSNYKNRWTQDGIYTALMDFVADFDVRSILLQSENGERIMTNLFQLIELVHQAQSRKNLSMAELISWLKRGIDGMATDGDEYMLRVESDEEAVKIVTIHKSKGLEYKIVLAPFLDFAESRNIELVSYRDPETGEYVAAEKSKLTEDQEKWYKQQAEQENRRLLYVAITRAVYKCYIFRNSHYYVSTLLEFLKAITPDDVLIKAETETPAAPGYRYRENIPAPARVNPVPVHFSLKEQYWRKMSYTMLAAKHEIVPRERALPQENEYDTFIFNTLRRGAKTGNLLHFIFEKVDFTDDTRWGKWLEEAVRRFAPGQQELYLPMLRQLLDHVLNAVINIEGETFSLSSVAPRRRITEFEFDFPVAAFETAQLNNLSDTAATVAVKLNNGELEGIMNGKMDLFFEHNGRYYILDWKSNYLGFSMPDYSPEALVAALNENNYHLQYLLYTVAAKKYLETRLQAFDYDTQFGGVIYLFVRGVRKEGDTGIFVTKPAYERILALEGILAG</sequence>
<dbReference type="Pfam" id="PF00580">
    <property type="entry name" value="UvrD-helicase"/>
    <property type="match status" value="1"/>
</dbReference>
<keyword evidence="20" id="KW-1185">Reference proteome</keyword>
<dbReference type="Pfam" id="PF12705">
    <property type="entry name" value="PDDEXK_1"/>
    <property type="match status" value="1"/>
</dbReference>
<evidence type="ECO:0000256" key="15">
    <source>
        <dbReference type="HAMAP-Rule" id="MF_01485"/>
    </source>
</evidence>
<dbReference type="GO" id="GO:0005829">
    <property type="term" value="C:cytosol"/>
    <property type="evidence" value="ECO:0007669"/>
    <property type="project" value="TreeGrafter"/>
</dbReference>
<comment type="catalytic activity">
    <reaction evidence="14 15">
        <text>ATP + H2O = ADP + phosphate + H(+)</text>
        <dbReference type="Rhea" id="RHEA:13065"/>
        <dbReference type="ChEBI" id="CHEBI:15377"/>
        <dbReference type="ChEBI" id="CHEBI:15378"/>
        <dbReference type="ChEBI" id="CHEBI:30616"/>
        <dbReference type="ChEBI" id="CHEBI:43474"/>
        <dbReference type="ChEBI" id="CHEBI:456216"/>
        <dbReference type="EC" id="5.6.2.4"/>
    </reaction>
</comment>
<evidence type="ECO:0000256" key="2">
    <source>
        <dbReference type="ARBA" id="ARBA00022723"/>
    </source>
</evidence>
<comment type="catalytic activity">
    <reaction evidence="15">
        <text>Exonucleolytic cleavage (in the presence of ATP) in either 5'- to 3'- or 3'- to 5'-direction to yield 5'-phosphooligonucleotides.</text>
        <dbReference type="EC" id="3.1.11.5"/>
    </reaction>
</comment>
<feature type="region of interest" description="DNA-binding and helicase activity, interacts with RecC" evidence="15">
    <location>
        <begin position="1"/>
        <end position="838"/>
    </location>
</feature>
<comment type="function">
    <text evidence="15">A helicase/nuclease that prepares dsDNA breaks (DSB) for recombinational DNA repair. Binds to DSBs and unwinds DNA via a highly rapid and processive ATP-dependent bidirectional helicase activity. Unwinds dsDNA until it encounters a Chi (crossover hotspot instigator) sequence from the 3' direction. Cuts ssDNA a few nucleotides 3' to the Chi site. The properties and activities of the enzyme are changed at Chi. The Chi-altered holoenzyme produces a long 3'-ssDNA overhang and facilitates RecA-binding to the ssDNA for homologous DNA recombination and repair. Holoenzyme degrades any linearized DNA that is unable to undergo homologous recombination. In the holoenzyme this subunit contributes ATPase, 3'-5' helicase, exonuclease activity and loads RecA onto ssDNA.</text>
</comment>
<name>A0A1N6D0N6_9BACT</name>
<evidence type="ECO:0000256" key="5">
    <source>
        <dbReference type="ARBA" id="ARBA00022801"/>
    </source>
</evidence>
<dbReference type="EC" id="5.6.2.4" evidence="15"/>
<feature type="binding site" evidence="16">
    <location>
        <begin position="25"/>
        <end position="32"/>
    </location>
    <ligand>
        <name>ATP</name>
        <dbReference type="ChEBI" id="CHEBI:30616"/>
    </ligand>
</feature>
<keyword evidence="10 15" id="KW-0238">DNA-binding</keyword>
<dbReference type="SUPFAM" id="SSF52980">
    <property type="entry name" value="Restriction endonuclease-like"/>
    <property type="match status" value="1"/>
</dbReference>
<evidence type="ECO:0000256" key="14">
    <source>
        <dbReference type="ARBA" id="ARBA00048988"/>
    </source>
</evidence>
<keyword evidence="12 15" id="KW-0413">Isomerase</keyword>
<dbReference type="RefSeq" id="WP_074237099.1">
    <property type="nucleotide sequence ID" value="NZ_FSRA01000001.1"/>
</dbReference>
<proteinExistence type="inferred from homology"/>
<accession>A0A1N6D0N6</accession>
<dbReference type="EC" id="3.1.11.5" evidence="15"/>
<dbReference type="SUPFAM" id="SSF52540">
    <property type="entry name" value="P-loop containing nucleoside triphosphate hydrolases"/>
    <property type="match status" value="1"/>
</dbReference>
<dbReference type="InterPro" id="IPR011604">
    <property type="entry name" value="PDDEXK-like_dom_sf"/>
</dbReference>
<evidence type="ECO:0000313" key="19">
    <source>
        <dbReference type="EMBL" id="SIN64335.1"/>
    </source>
</evidence>
<dbReference type="GO" id="GO:0000287">
    <property type="term" value="F:magnesium ion binding"/>
    <property type="evidence" value="ECO:0007669"/>
    <property type="project" value="UniProtKB-UniRule"/>
</dbReference>
<evidence type="ECO:0000256" key="6">
    <source>
        <dbReference type="ARBA" id="ARBA00022806"/>
    </source>
</evidence>
<evidence type="ECO:0000256" key="10">
    <source>
        <dbReference type="ARBA" id="ARBA00023125"/>
    </source>
</evidence>
<dbReference type="InterPro" id="IPR038726">
    <property type="entry name" value="PDDEXK_AddAB-type"/>
</dbReference>
<dbReference type="GO" id="GO:0043138">
    <property type="term" value="F:3'-5' DNA helicase activity"/>
    <property type="evidence" value="ECO:0007669"/>
    <property type="project" value="UniProtKB-UniRule"/>
</dbReference>
<comment type="domain">
    <text evidence="15">The C-terminal domain has nuclease activity and interacts with RecD. It interacts with RecA, facilitating its loading onto ssDNA.</text>
</comment>
<keyword evidence="4 15" id="KW-0227">DNA damage</keyword>
<comment type="subunit">
    <text evidence="15">Heterotrimer of RecB, RecC and RecD. All subunits contribute to DNA-binding. Interacts with RecA.</text>
</comment>
<dbReference type="Proteomes" id="UP000185003">
    <property type="component" value="Unassembled WGS sequence"/>
</dbReference>
<comment type="domain">
    <text evidence="15">The N-terminal DNA-binding domain is a ssDNA-dependent ATPase and has ATP-dependent 3'-5' helicase function. This domain interacts with RecC.</text>
</comment>
<evidence type="ECO:0000256" key="4">
    <source>
        <dbReference type="ARBA" id="ARBA00022763"/>
    </source>
</evidence>
<evidence type="ECO:0000256" key="3">
    <source>
        <dbReference type="ARBA" id="ARBA00022741"/>
    </source>
</evidence>
<dbReference type="InterPro" id="IPR004586">
    <property type="entry name" value="RecB"/>
</dbReference>
<dbReference type="PANTHER" id="PTHR11070:SF23">
    <property type="entry name" value="RECBCD ENZYME SUBUNIT RECB"/>
    <property type="match status" value="1"/>
</dbReference>
<dbReference type="Gene3D" id="1.10.3170.10">
    <property type="entry name" value="Recbcd, chain B, domain 2"/>
    <property type="match status" value="1"/>
</dbReference>
<dbReference type="GO" id="GO:0005524">
    <property type="term" value="F:ATP binding"/>
    <property type="evidence" value="ECO:0007669"/>
    <property type="project" value="UniProtKB-UniRule"/>
</dbReference>
<dbReference type="AlphaFoldDB" id="A0A1N6D0N6"/>
<evidence type="ECO:0000313" key="20">
    <source>
        <dbReference type="Proteomes" id="UP000185003"/>
    </source>
</evidence>
<keyword evidence="7 15" id="KW-0269">Exonuclease</keyword>
<keyword evidence="6 15" id="KW-0347">Helicase</keyword>
<keyword evidence="1 15" id="KW-0540">Nuclease</keyword>
<evidence type="ECO:0000256" key="12">
    <source>
        <dbReference type="ARBA" id="ARBA00023235"/>
    </source>
</evidence>
<evidence type="ECO:0000256" key="13">
    <source>
        <dbReference type="ARBA" id="ARBA00034617"/>
    </source>
</evidence>
<reference evidence="19 20" key="1">
    <citation type="submission" date="2016-11" db="EMBL/GenBank/DDBJ databases">
        <authorList>
            <person name="Jaros S."/>
            <person name="Januszkiewicz K."/>
            <person name="Wedrychowicz H."/>
        </authorList>
    </citation>
    <scope>NUCLEOTIDE SEQUENCE [LARGE SCALE GENOMIC DNA]</scope>
    <source>
        <strain evidence="19 20">DSM 24787</strain>
    </source>
</reference>
<dbReference type="GO" id="GO:0009338">
    <property type="term" value="C:exodeoxyribonuclease V complex"/>
    <property type="evidence" value="ECO:0007669"/>
    <property type="project" value="TreeGrafter"/>
</dbReference>
<dbReference type="InterPro" id="IPR014016">
    <property type="entry name" value="UvrD-like_ATP-bd"/>
</dbReference>
<dbReference type="STRING" id="536979.SAMN04488055_0044"/>
<dbReference type="InterPro" id="IPR027417">
    <property type="entry name" value="P-loop_NTPase"/>
</dbReference>
<feature type="binding site" evidence="15">
    <location>
        <position position="1015"/>
    </location>
    <ligand>
        <name>Mg(2+)</name>
        <dbReference type="ChEBI" id="CHEBI:18420"/>
    </ligand>
</feature>
<dbReference type="GO" id="GO:0000724">
    <property type="term" value="P:double-strand break repair via homologous recombination"/>
    <property type="evidence" value="ECO:0007669"/>
    <property type="project" value="UniProtKB-UniRule"/>
</dbReference>
<evidence type="ECO:0000259" key="17">
    <source>
        <dbReference type="PROSITE" id="PS51198"/>
    </source>
</evidence>
<dbReference type="EMBL" id="FSRA01000001">
    <property type="protein sequence ID" value="SIN64335.1"/>
    <property type="molecule type" value="Genomic_DNA"/>
</dbReference>
<evidence type="ECO:0000256" key="1">
    <source>
        <dbReference type="ARBA" id="ARBA00022722"/>
    </source>
</evidence>
<evidence type="ECO:0000259" key="18">
    <source>
        <dbReference type="PROSITE" id="PS51217"/>
    </source>
</evidence>
<keyword evidence="9 15" id="KW-0460">Magnesium</keyword>
<evidence type="ECO:0000256" key="7">
    <source>
        <dbReference type="ARBA" id="ARBA00022839"/>
    </source>
</evidence>
<comment type="similarity">
    <text evidence="15">Belongs to the helicase family. UvrD subfamily.</text>
</comment>
<comment type="cofactor">
    <cofactor evidence="15">
        <name>Mg(2+)</name>
        <dbReference type="ChEBI" id="CHEBI:18420"/>
    </cofactor>
    <text evidence="15">Binds 1 Mg(2+) ion per subunit.</text>
</comment>
<keyword evidence="3 15" id="KW-0547">Nucleotide-binding</keyword>
<dbReference type="Gene3D" id="1.10.486.10">
    <property type="entry name" value="PCRA, domain 4"/>
    <property type="match status" value="1"/>
</dbReference>
<keyword evidence="11 15" id="KW-0234">DNA repair</keyword>
<dbReference type="HAMAP" id="MF_01485">
    <property type="entry name" value="RecB"/>
    <property type="match status" value="1"/>
</dbReference>
<evidence type="ECO:0000256" key="11">
    <source>
        <dbReference type="ARBA" id="ARBA00023204"/>
    </source>
</evidence>
<feature type="region of interest" description="Nuclease activity, interacts with RecD and RecA" evidence="15">
    <location>
        <begin position="856"/>
        <end position="1121"/>
    </location>
</feature>
<organism evidence="19 20">
    <name type="scientific">Chitinophaga niabensis</name>
    <dbReference type="NCBI Taxonomy" id="536979"/>
    <lineage>
        <taxon>Bacteria</taxon>
        <taxon>Pseudomonadati</taxon>
        <taxon>Bacteroidota</taxon>
        <taxon>Chitinophagia</taxon>
        <taxon>Chitinophagales</taxon>
        <taxon>Chitinophagaceae</taxon>
        <taxon>Chitinophaga</taxon>
    </lineage>
</organism>
<protein>
    <recommendedName>
        <fullName evidence="15">RecBCD enzyme subunit RecB</fullName>
        <ecNumber evidence="15">3.1.11.5</ecNumber>
        <ecNumber evidence="15">5.6.2.4</ecNumber>
    </recommendedName>
    <alternativeName>
        <fullName evidence="15">DNA 3'-5' helicase subunit RecB</fullName>
    </alternativeName>
    <alternativeName>
        <fullName evidence="15">Exonuclease V subunit RecB</fullName>
        <shortName evidence="15">ExoV subunit RecB</shortName>
    </alternativeName>
    <alternativeName>
        <fullName evidence="15">Helicase/nuclease RecBCD subunit RecB</fullName>
    </alternativeName>
</protein>
<dbReference type="PROSITE" id="PS51198">
    <property type="entry name" value="UVRD_HELICASE_ATP_BIND"/>
    <property type="match status" value="1"/>
</dbReference>
<dbReference type="CDD" id="cd22352">
    <property type="entry name" value="RecB_C-like"/>
    <property type="match status" value="1"/>
</dbReference>
<feature type="binding site" evidence="15">
    <location>
        <position position="903"/>
    </location>
    <ligand>
        <name>Mg(2+)</name>
        <dbReference type="ChEBI" id="CHEBI:18420"/>
    </ligand>
</feature>
<gene>
    <name evidence="15" type="primary">recB</name>
    <name evidence="19" type="ORF">SAMN04488055_0044</name>
</gene>
<dbReference type="InterPro" id="IPR011335">
    <property type="entry name" value="Restrct_endonuc-II-like"/>
</dbReference>
<dbReference type="Gene3D" id="3.40.50.300">
    <property type="entry name" value="P-loop containing nucleotide triphosphate hydrolases"/>
    <property type="match status" value="2"/>
</dbReference>
<evidence type="ECO:0000256" key="16">
    <source>
        <dbReference type="PROSITE-ProRule" id="PRU00560"/>
    </source>
</evidence>
<dbReference type="Gene3D" id="3.90.320.10">
    <property type="match status" value="1"/>
</dbReference>
<keyword evidence="5 15" id="KW-0378">Hydrolase</keyword>
<dbReference type="OrthoDB" id="9810135at2"/>
<comment type="miscellaneous">
    <text evidence="15">In the RecBCD complex, RecB has a slow 3'-5' helicase, an exonuclease activity and loads RecA onto ssDNA, RecD has a fast 5'-3' helicase activity, while RecC stimulates the ATPase and processivity of the RecB helicase and contributes to recognition of the Chi site.</text>
</comment>
<feature type="domain" description="UvrD-like helicase ATP-binding" evidence="17">
    <location>
        <begin position="4"/>
        <end position="440"/>
    </location>
</feature>
<feature type="binding site" evidence="15">
    <location>
        <position position="1028"/>
    </location>
    <ligand>
        <name>Mg(2+)</name>
        <dbReference type="ChEBI" id="CHEBI:18420"/>
    </ligand>
</feature>
<dbReference type="GO" id="GO:0008854">
    <property type="term" value="F:exodeoxyribonuclease V activity"/>
    <property type="evidence" value="ECO:0007669"/>
    <property type="project" value="UniProtKB-EC"/>
</dbReference>
<dbReference type="PANTHER" id="PTHR11070">
    <property type="entry name" value="UVRD / RECB / PCRA DNA HELICASE FAMILY MEMBER"/>
    <property type="match status" value="1"/>
</dbReference>
<dbReference type="GO" id="GO:0016887">
    <property type="term" value="F:ATP hydrolysis activity"/>
    <property type="evidence" value="ECO:0007669"/>
    <property type="project" value="RHEA"/>
</dbReference>
<keyword evidence="2 15" id="KW-0479">Metal-binding</keyword>